<feature type="compositionally biased region" description="Low complexity" evidence="1">
    <location>
        <begin position="130"/>
        <end position="174"/>
    </location>
</feature>
<dbReference type="GO" id="GO:0030198">
    <property type="term" value="P:extracellular matrix organization"/>
    <property type="evidence" value="ECO:0007669"/>
    <property type="project" value="TreeGrafter"/>
</dbReference>
<feature type="region of interest" description="Disordered" evidence="1">
    <location>
        <begin position="196"/>
        <end position="270"/>
    </location>
</feature>
<evidence type="ECO:0000313" key="2">
    <source>
        <dbReference type="EMBL" id="AIF26683.1"/>
    </source>
</evidence>
<dbReference type="Gene3D" id="1.20.5.320">
    <property type="entry name" value="6-Phosphogluconate Dehydrogenase, domain 3"/>
    <property type="match status" value="1"/>
</dbReference>
<dbReference type="Pfam" id="PF01391">
    <property type="entry name" value="Collagen"/>
    <property type="match status" value="2"/>
</dbReference>
<feature type="region of interest" description="Disordered" evidence="1">
    <location>
        <begin position="74"/>
        <end position="180"/>
    </location>
</feature>
<protein>
    <submittedName>
        <fullName evidence="2">Uncharacterized protein</fullName>
    </submittedName>
</protein>
<organism evidence="2">
    <name type="scientific">uncultured bacterium fosmid pJB83B9</name>
    <dbReference type="NCBI Taxonomy" id="1478070"/>
    <lineage>
        <taxon>Bacteria</taxon>
        <taxon>environmental samples</taxon>
    </lineage>
</organism>
<proteinExistence type="predicted"/>
<evidence type="ECO:0000256" key="1">
    <source>
        <dbReference type="SAM" id="MobiDB-lite"/>
    </source>
</evidence>
<feature type="compositionally biased region" description="Low complexity" evidence="1">
    <location>
        <begin position="197"/>
        <end position="224"/>
    </location>
</feature>
<accession>A0A0H3U9W5</accession>
<dbReference type="GO" id="GO:0005615">
    <property type="term" value="C:extracellular space"/>
    <property type="evidence" value="ECO:0007669"/>
    <property type="project" value="TreeGrafter"/>
</dbReference>
<dbReference type="EMBL" id="KF540242">
    <property type="protein sequence ID" value="AIF26683.1"/>
    <property type="molecule type" value="Genomic_DNA"/>
</dbReference>
<dbReference type="GO" id="GO:0031012">
    <property type="term" value="C:extracellular matrix"/>
    <property type="evidence" value="ECO:0007669"/>
    <property type="project" value="TreeGrafter"/>
</dbReference>
<sequence length="521" mass="52726">MIQYGADVTITRSGLDLDEVLNQSGIELLIAKVVKGDPGTLNDVHADIDGGVGTPSVTVEYENDEAYFHFHNLKGATGAQGPQGETGATGAQGPKGDTGDTGAQGPTGPQGETGATGATGPQGPKGDTGETGPQGPQGPKGDTGETGPQGPQGPKGDTGEQGPQGPQGATGANGVTPHIDSTTKHWMIGTEDTGVVAEGQQGPQGATGAQGPQGETGATGAQGPKGDTGETGATGPQGLQGETGATGATGPQGPKGDDGEPGSIVTVSATGTATDEVQYITIDGIEKKLAGGGGGTSDFDILTNRPKYNGSAMTHETNIPEVKTATWDGKQDTISDLATIRSNASAGKTASDNLDGHTVAKNVPADAMFTDTIYDDTALAGRVTTIEGKESYWDGKYSKPASGIPSRDMAPHVQTLLGKADSALQTKADVEAVLTGEISSHTHAHDTTKQDVIDSTHKLSADLVDDTSATNKFVSASAVKDVLPSATQSLTTESKAAVRNNLDTQETLEWLTNAEIDAMFN</sequence>
<dbReference type="GO" id="GO:0030020">
    <property type="term" value="F:extracellular matrix structural constituent conferring tensile strength"/>
    <property type="evidence" value="ECO:0007669"/>
    <property type="project" value="TreeGrafter"/>
</dbReference>
<feature type="compositionally biased region" description="Low complexity" evidence="1">
    <location>
        <begin position="237"/>
        <end position="254"/>
    </location>
</feature>
<dbReference type="PANTHER" id="PTHR24023">
    <property type="entry name" value="COLLAGEN ALPHA"/>
    <property type="match status" value="1"/>
</dbReference>
<feature type="compositionally biased region" description="Low complexity" evidence="1">
    <location>
        <begin position="100"/>
        <end position="122"/>
    </location>
</feature>
<dbReference type="PANTHER" id="PTHR24023:SF1095">
    <property type="entry name" value="EGF-LIKE DOMAIN-CONTAINING PROTEIN"/>
    <property type="match status" value="1"/>
</dbReference>
<dbReference type="AlphaFoldDB" id="A0A0H3U9W5"/>
<name>A0A0H3U9W5_9BACT</name>
<dbReference type="InterPro" id="IPR008160">
    <property type="entry name" value="Collagen"/>
</dbReference>
<dbReference type="InterPro" id="IPR050149">
    <property type="entry name" value="Collagen_superfamily"/>
</dbReference>
<reference evidence="2" key="1">
    <citation type="submission" date="2013-08" db="EMBL/GenBank/DDBJ databases">
        <title>Comparison of modified E. coli strains.</title>
        <authorList>
            <person name="Juergensen J."/>
            <person name="Bonge A."/>
            <person name="Streit W.R."/>
        </authorList>
    </citation>
    <scope>NUCLEOTIDE SEQUENCE</scope>
</reference>